<dbReference type="InterPro" id="IPR012728">
    <property type="entry name" value="Pls/PosA_C"/>
</dbReference>
<dbReference type="Gene3D" id="3.40.50.12780">
    <property type="entry name" value="N-terminal domain of ligase-like"/>
    <property type="match status" value="1"/>
</dbReference>
<protein>
    <submittedName>
        <fullName evidence="5">Pls/PosA family non-ribosomal peptide synthetase</fullName>
    </submittedName>
</protein>
<keyword evidence="1" id="KW-0596">Phosphopantetheine</keyword>
<organism evidence="5 6">
    <name type="scientific">Diaphorobacter limosus</name>
    <dbReference type="NCBI Taxonomy" id="3036128"/>
    <lineage>
        <taxon>Bacteria</taxon>
        <taxon>Pseudomonadati</taxon>
        <taxon>Pseudomonadota</taxon>
        <taxon>Betaproteobacteria</taxon>
        <taxon>Burkholderiales</taxon>
        <taxon>Comamonadaceae</taxon>
        <taxon>Diaphorobacter</taxon>
    </lineage>
</organism>
<dbReference type="SUPFAM" id="SSF47336">
    <property type="entry name" value="ACP-like"/>
    <property type="match status" value="1"/>
</dbReference>
<reference evidence="5 6" key="1">
    <citation type="submission" date="2023-03" db="EMBL/GenBank/DDBJ databases">
        <title>Diaphorobacter basophil sp. nov., isolated from a sewage-treatment plant.</title>
        <authorList>
            <person name="Yang K."/>
        </authorList>
    </citation>
    <scope>NUCLEOTIDE SEQUENCE [LARGE SCALE GENOMIC DNA]</scope>
    <source>
        <strain evidence="5 6">Y-1</strain>
    </source>
</reference>
<keyword evidence="6" id="KW-1185">Reference proteome</keyword>
<evidence type="ECO:0000256" key="2">
    <source>
        <dbReference type="ARBA" id="ARBA00022553"/>
    </source>
</evidence>
<dbReference type="Pfam" id="PF00550">
    <property type="entry name" value="PP-binding"/>
    <property type="match status" value="1"/>
</dbReference>
<dbReference type="InterPro" id="IPR006162">
    <property type="entry name" value="Ppantetheine_attach_site"/>
</dbReference>
<feature type="transmembrane region" description="Helical" evidence="3">
    <location>
        <begin position="680"/>
        <end position="705"/>
    </location>
</feature>
<dbReference type="InterPro" id="IPR009081">
    <property type="entry name" value="PP-bd_ACP"/>
</dbReference>
<evidence type="ECO:0000256" key="1">
    <source>
        <dbReference type="ARBA" id="ARBA00022450"/>
    </source>
</evidence>
<dbReference type="Pfam" id="PF13193">
    <property type="entry name" value="AMP-binding_C"/>
    <property type="match status" value="1"/>
</dbReference>
<dbReference type="InterPro" id="IPR042099">
    <property type="entry name" value="ANL_N_sf"/>
</dbReference>
<dbReference type="Proteomes" id="UP001303211">
    <property type="component" value="Chromosome"/>
</dbReference>
<sequence length="1354" mass="145363">MTSAPPILHGPDRPELLRGEVLADLFEATAARLPHKTALIAGGEHLSYGALNAAADLAAHRLILAGVRPGDMVGLWLPRGLELLICQLAIAKTGAAWLPFDAEVPTERIAICLDDANASALLISELSAPAIRAQTGISAQILTAQAVLAPLPAGEPLRRRADAAPEHTAYVIYTSGSTGKPKGIAVTQASICHFLRSENARLGVREDDRVYQGFSVAFDMSFEEIWISYLVGATLWLAPKEIAGDPEALPRALIENDITVLHAVPTLLALFAQDVPGLRIINLGGEMCPQALVDQWATPGRQMFNTYGPTEATVSASLAELHAGEPVTIGEALPNYGLLVIEVIEPEAIVDGRLSPLKLLPFGETGELCITGPGVAAGYLGRPELTAEKFLPNPWARNDCEARLYRTGDLARVELRADGQPQMQCLGRADDQVKVRGFRVELGEIEAVLAAQPGVGTTAVVLRPDAGMDQLIAFYVPNGQPPEAKTLRAALADRLPPYMVPARFEDLAAMPRLSSGKIDRKVLKSQPLAPAAPAEGGDEPETPAETALFAALQGLFPGQPLRRAQDFFSDLGGHSLLAARLVSRLRQDACFARATVADIYTHRRLGAIAQALQAGMVDARAGAAERPFLIHGRWRRWRCGLAQGLAIPLLVLLNMAQWLAPFFAYHFYTGDAGDSITRAVAMSVLAFLASTLLGFGVATTGRWLLAGRLAPGSYPLWGLTYYRWWLADRLTETVPVYLLNGSALYPAWLRLLGARIGPEVVLGSTTMRVPHLVSIGAGTSIGNGVNLENARVEGGRLHLGAIDIGANACIGSYVVIEGDTVVGDWAHVEGQSALAAGQRVPARQAWHGSPARQRGDFDPASLPARPAVSAARRAGEVTFFALAALAVAVLFFMPVFPTFMLIDWLDIPEISVRPLVDDGSISALQAFGLRLVKFFVLALPASLVFILVTVLLSAGIRWALLPRMRAGSWPVHSPRYLAKWTVNLIQEASLAVLHGIYATVYSAAWYRLLGAHVGKETELSTALGVVPDMLTLGDGCFIADAVMLGDEHIDGGWMTVQPTVVSRRSFIGNGAYVPDGTTVPENVLIGVLSSVPRNASMQDGDTWLGAPPLRLPAREQVAGFPEHLTFAPSPWRKAARGLVEAFRIAAPHALVIATGYAIVLDAMPLAEEGRWAAVALDLAVGGMLFGMATFGFVALFKWLAVRRYGQRAAPMWTPFVWLSEAATNLYEGVAVPWFLRYLRGTPWLNDALKLLGADIGRGVFLDTTDMTEFDCVHIGAHSELNALCCPQTHLFEDRVMKIDHVRIGSRVTLGPRCTVLYGAQVGDGAQLGPLTLVMKGEQIPAGTLWHGLPAAPWR</sequence>
<dbReference type="InterPro" id="IPR011004">
    <property type="entry name" value="Trimer_LpxA-like_sf"/>
</dbReference>
<dbReference type="Gene3D" id="3.30.300.30">
    <property type="match status" value="1"/>
</dbReference>
<dbReference type="RefSeq" id="WP_317700592.1">
    <property type="nucleotide sequence ID" value="NZ_CP136921.1"/>
</dbReference>
<keyword evidence="2" id="KW-0597">Phosphoprotein</keyword>
<gene>
    <name evidence="5" type="ORF">P4826_11830</name>
</gene>
<evidence type="ECO:0000256" key="3">
    <source>
        <dbReference type="SAM" id="Phobius"/>
    </source>
</evidence>
<feature type="domain" description="Carrier" evidence="4">
    <location>
        <begin position="539"/>
        <end position="616"/>
    </location>
</feature>
<evidence type="ECO:0000259" key="4">
    <source>
        <dbReference type="PROSITE" id="PS50075"/>
    </source>
</evidence>
<name>A0ABZ0J186_9BURK</name>
<dbReference type="PROSITE" id="PS00012">
    <property type="entry name" value="PHOSPHOPANTETHEINE"/>
    <property type="match status" value="1"/>
</dbReference>
<dbReference type="Gene3D" id="2.160.10.10">
    <property type="entry name" value="Hexapeptide repeat proteins"/>
    <property type="match status" value="3"/>
</dbReference>
<keyword evidence="3" id="KW-0812">Transmembrane</keyword>
<feature type="transmembrane region" description="Helical" evidence="3">
    <location>
        <begin position="879"/>
        <end position="902"/>
    </location>
</feature>
<dbReference type="InterPro" id="IPR020845">
    <property type="entry name" value="AMP-binding_CS"/>
</dbReference>
<dbReference type="NCBIfam" id="TIGR01733">
    <property type="entry name" value="AA-adenyl-dom"/>
    <property type="match status" value="1"/>
</dbReference>
<dbReference type="PANTHER" id="PTHR45527:SF1">
    <property type="entry name" value="FATTY ACID SYNTHASE"/>
    <property type="match status" value="1"/>
</dbReference>
<dbReference type="EMBL" id="CP136921">
    <property type="protein sequence ID" value="WOO31106.1"/>
    <property type="molecule type" value="Genomic_DNA"/>
</dbReference>
<evidence type="ECO:0000313" key="5">
    <source>
        <dbReference type="EMBL" id="WOO31106.1"/>
    </source>
</evidence>
<dbReference type="InterPro" id="IPR000873">
    <property type="entry name" value="AMP-dep_synth/lig_dom"/>
</dbReference>
<dbReference type="InterPro" id="IPR036736">
    <property type="entry name" value="ACP-like_sf"/>
</dbReference>
<dbReference type="SUPFAM" id="SSF51161">
    <property type="entry name" value="Trimeric LpxA-like enzymes"/>
    <property type="match status" value="3"/>
</dbReference>
<dbReference type="InterPro" id="IPR025110">
    <property type="entry name" value="AMP-bd_C"/>
</dbReference>
<proteinExistence type="predicted"/>
<keyword evidence="3" id="KW-1133">Transmembrane helix</keyword>
<dbReference type="SUPFAM" id="SSF56801">
    <property type="entry name" value="Acetyl-CoA synthetase-like"/>
    <property type="match status" value="1"/>
</dbReference>
<feature type="transmembrane region" description="Helical" evidence="3">
    <location>
        <begin position="1171"/>
        <end position="1196"/>
    </location>
</feature>
<feature type="transmembrane region" description="Helical" evidence="3">
    <location>
        <begin position="1141"/>
        <end position="1159"/>
    </location>
</feature>
<feature type="transmembrane region" description="Helical" evidence="3">
    <location>
        <begin position="645"/>
        <end position="668"/>
    </location>
</feature>
<dbReference type="PROSITE" id="PS00455">
    <property type="entry name" value="AMP_BINDING"/>
    <property type="match status" value="1"/>
</dbReference>
<dbReference type="PROSITE" id="PS50075">
    <property type="entry name" value="CARRIER"/>
    <property type="match status" value="1"/>
</dbReference>
<dbReference type="NCBIfam" id="TIGR02353">
    <property type="entry name" value="NRPS_term_dom"/>
    <property type="match status" value="1"/>
</dbReference>
<keyword evidence="3" id="KW-0472">Membrane</keyword>
<feature type="transmembrane region" description="Helical" evidence="3">
    <location>
        <begin position="934"/>
        <end position="960"/>
    </location>
</feature>
<dbReference type="Pfam" id="PF00501">
    <property type="entry name" value="AMP-binding"/>
    <property type="match status" value="1"/>
</dbReference>
<dbReference type="PANTHER" id="PTHR45527">
    <property type="entry name" value="NONRIBOSOMAL PEPTIDE SYNTHETASE"/>
    <property type="match status" value="1"/>
</dbReference>
<evidence type="ECO:0000313" key="6">
    <source>
        <dbReference type="Proteomes" id="UP001303211"/>
    </source>
</evidence>
<dbReference type="InterPro" id="IPR010071">
    <property type="entry name" value="AA_adenyl_dom"/>
</dbReference>
<dbReference type="CDD" id="cd05930">
    <property type="entry name" value="A_NRPS"/>
    <property type="match status" value="1"/>
</dbReference>
<dbReference type="Gene3D" id="1.10.1200.10">
    <property type="entry name" value="ACP-like"/>
    <property type="match status" value="1"/>
</dbReference>
<dbReference type="InterPro" id="IPR045851">
    <property type="entry name" value="AMP-bd_C_sf"/>
</dbReference>
<accession>A0ABZ0J186</accession>